<gene>
    <name evidence="1" type="ORF">QAD02_010368</name>
</gene>
<reference evidence="1" key="1">
    <citation type="submission" date="2023-04" db="EMBL/GenBank/DDBJ databases">
        <title>A chromosome-level genome assembly of the parasitoid wasp Eretmocerus hayati.</title>
        <authorList>
            <person name="Zhong Y."/>
            <person name="Liu S."/>
            <person name="Liu Y."/>
        </authorList>
    </citation>
    <scope>NUCLEOTIDE SEQUENCE</scope>
    <source>
        <strain evidence="1">ZJU_SS_LIU_2023</strain>
    </source>
</reference>
<keyword evidence="2" id="KW-1185">Reference proteome</keyword>
<dbReference type="EMBL" id="CM056744">
    <property type="protein sequence ID" value="KAJ8668705.1"/>
    <property type="molecule type" value="Genomic_DNA"/>
</dbReference>
<sequence>MAMIERQSKMIHVPWSSTNEWAKVYKQIYSNDCTEQNKAYETLLVWKTRTPKLPIGVECTLGLVQVCLRDREWFPKISSGELPISYENDLQMLYSTVIMKFLNHISHMAHNKQVSLFMIAKQLKIPDWIVELRHNIAHGHELPSIDVMRVVSKILLSWIHEEYWAPEAQHFQESRHAPISESFHRAGDDLIDLIEMWVAVGLYTITGYRLVSDLPDEEFKSLLSKLKTDSSLDDPSDPTASQNNDELSTVSRSLLLGISEDLNKNDLFLHREKTVIDTILSNEAFITNLDILAIFIKKGEDGKNSLPKSLMDFWSGLILILHEKKMLLTLFLQLIELIKRLQDQNQKLIASLWVKAIAQAFYKLKVAQLVHQTLEQRLDHDNESSPSKISPKTVFRELDACYPELKSILCLNINYEFPTCLTDISFIRKILLNYTEFSEHYIPEVMKLSTVFDKDSGTKEKILSLLKINSAQDAKADDQELMSIPDSREHLKVYTVEDVEKVKPKQKNQTKKSASDRSLADSTVRNSHWKIVKTNGSDWNSYSLGSLPWQSRDSWSEDSLIVSPAEIRYAIVKNVDFPQIIDPNRLKFDSSAKWKNVLEGKKGGK</sequence>
<dbReference type="Proteomes" id="UP001239111">
    <property type="component" value="Chromosome 4"/>
</dbReference>
<comment type="caution">
    <text evidence="1">The sequence shown here is derived from an EMBL/GenBank/DDBJ whole genome shotgun (WGS) entry which is preliminary data.</text>
</comment>
<accession>A0ACC2NC15</accession>
<evidence type="ECO:0000313" key="2">
    <source>
        <dbReference type="Proteomes" id="UP001239111"/>
    </source>
</evidence>
<name>A0ACC2NC15_9HYME</name>
<proteinExistence type="predicted"/>
<protein>
    <submittedName>
        <fullName evidence="1">Uncharacterized protein</fullName>
    </submittedName>
</protein>
<evidence type="ECO:0000313" key="1">
    <source>
        <dbReference type="EMBL" id="KAJ8668705.1"/>
    </source>
</evidence>
<organism evidence="1 2">
    <name type="scientific">Eretmocerus hayati</name>
    <dbReference type="NCBI Taxonomy" id="131215"/>
    <lineage>
        <taxon>Eukaryota</taxon>
        <taxon>Metazoa</taxon>
        <taxon>Ecdysozoa</taxon>
        <taxon>Arthropoda</taxon>
        <taxon>Hexapoda</taxon>
        <taxon>Insecta</taxon>
        <taxon>Pterygota</taxon>
        <taxon>Neoptera</taxon>
        <taxon>Endopterygota</taxon>
        <taxon>Hymenoptera</taxon>
        <taxon>Apocrita</taxon>
        <taxon>Proctotrupomorpha</taxon>
        <taxon>Chalcidoidea</taxon>
        <taxon>Aphelinidae</taxon>
        <taxon>Aphelininae</taxon>
        <taxon>Eretmocerus</taxon>
    </lineage>
</organism>